<dbReference type="GeneID" id="55612949"/>
<dbReference type="Proteomes" id="UP000284334">
    <property type="component" value="Segment"/>
</dbReference>
<reference evidence="1 2" key="1">
    <citation type="submission" date="2018-10" db="EMBL/GenBank/DDBJ databases">
        <authorList>
            <person name="Soria N.A."/>
            <person name="Batley M.G."/>
            <person name="Hanafy A."/>
            <person name="Singh N."/>
            <person name="Shaffer C.D."/>
            <person name="Weston-Hafer K.A."/>
            <person name="Russell D.A."/>
            <person name="Pope W.H."/>
            <person name="Jacobs-Sera D."/>
            <person name="Hendrix R.W."/>
            <person name="Hatfull G.F."/>
        </authorList>
    </citation>
    <scope>NUCLEOTIDE SEQUENCE [LARGE SCALE GENOMIC DNA]</scope>
</reference>
<organism evidence="1 2">
    <name type="scientific">Streptomyces phage Gilson</name>
    <dbReference type="NCBI Taxonomy" id="2488789"/>
    <lineage>
        <taxon>Viruses</taxon>
        <taxon>Duplodnaviria</taxon>
        <taxon>Heunggongvirae</taxon>
        <taxon>Uroviricota</taxon>
        <taxon>Caudoviricetes</taxon>
        <taxon>Stanwilliamsviridae</taxon>
        <taxon>Loccivirinae</taxon>
        <taxon>Gilsonvirus</taxon>
        <taxon>Gilsonvirus gilson</taxon>
    </lineage>
</organism>
<name>A0A3Q9R4Z3_9CAUD</name>
<protein>
    <submittedName>
        <fullName evidence="1">Uncharacterized protein</fullName>
    </submittedName>
</protein>
<dbReference type="KEGG" id="vg:55612949"/>
<evidence type="ECO:0000313" key="2">
    <source>
        <dbReference type="Proteomes" id="UP000284334"/>
    </source>
</evidence>
<dbReference type="EMBL" id="MK061412">
    <property type="protein sequence ID" value="AZU97304.1"/>
    <property type="molecule type" value="Genomic_DNA"/>
</dbReference>
<evidence type="ECO:0000313" key="1">
    <source>
        <dbReference type="EMBL" id="AZU97304.1"/>
    </source>
</evidence>
<keyword evidence="2" id="KW-1185">Reference proteome</keyword>
<sequence length="152" mass="17059">MSFNPAEKVSLWNYAVEIEYSEGTNPLIRSAFFGTAKDAAAFLDGFDYSNGDVFGWSGDSATLEAIQSYRKGDDVRAIPEFITEYDVNDETDSGRAIGADEFNRLFRMFHRKNGFTVRRWAVPDGHVYAVMFNGELSGAMWHVPESADCIIM</sequence>
<proteinExistence type="predicted"/>
<dbReference type="RefSeq" id="YP_009842689.1">
    <property type="nucleotide sequence ID" value="NC_048742.1"/>
</dbReference>
<gene>
    <name evidence="1" type="primary">259</name>
    <name evidence="1" type="ORF">SEA_GILSON_259</name>
</gene>
<accession>A0A3Q9R4Z3</accession>